<keyword evidence="1" id="KW-0812">Transmembrane</keyword>
<reference evidence="2 3" key="1">
    <citation type="submission" date="2018-09" db="EMBL/GenBank/DDBJ databases">
        <title>Genome sequencing of strain 1JSPR-7.</title>
        <authorList>
            <person name="Heo J."/>
            <person name="Kim S.-J."/>
            <person name="Kwon S.-W."/>
        </authorList>
    </citation>
    <scope>NUCLEOTIDE SEQUENCE [LARGE SCALE GENOMIC DNA]</scope>
    <source>
        <strain evidence="2 3">1JSPR-7</strain>
    </source>
</reference>
<gene>
    <name evidence="2" type="ORF">D7I46_12025</name>
</gene>
<keyword evidence="3" id="KW-1185">Reference proteome</keyword>
<dbReference type="KEGG" id="lact:D7I46_12025"/>
<feature type="transmembrane region" description="Helical" evidence="1">
    <location>
        <begin position="46"/>
        <end position="63"/>
    </location>
</feature>
<proteinExistence type="predicted"/>
<organism evidence="2 3">
    <name type="scientific">Lactococcus allomyrinae</name>
    <dbReference type="NCBI Taxonomy" id="2419773"/>
    <lineage>
        <taxon>Bacteria</taxon>
        <taxon>Bacillati</taxon>
        <taxon>Bacillota</taxon>
        <taxon>Bacilli</taxon>
        <taxon>Lactobacillales</taxon>
        <taxon>Streptococcaceae</taxon>
        <taxon>Lactococcus</taxon>
    </lineage>
</organism>
<feature type="transmembrane region" description="Helical" evidence="1">
    <location>
        <begin position="6"/>
        <end position="26"/>
    </location>
</feature>
<dbReference type="RefSeq" id="WP_120773087.1">
    <property type="nucleotide sequence ID" value="NZ_CP032627.1"/>
</dbReference>
<evidence type="ECO:0008006" key="4">
    <source>
        <dbReference type="Google" id="ProtNLM"/>
    </source>
</evidence>
<evidence type="ECO:0000313" key="2">
    <source>
        <dbReference type="EMBL" id="AYG01718.1"/>
    </source>
</evidence>
<name>A0A387BGG6_9LACT</name>
<sequence>MNIINEITGLSMTVILILAVTTDYFVSLGMRAKYKVITSNKMAQGFLIKLFLAFFPAIMEFMIRTLDYYVSTFTPQDMTVSHWGMLLFTIVLLIQEFVSIKGYLKLTNPEVIDILDRGAKSLLPQEVVNKAEKLGILSKETEKKNEQ</sequence>
<keyword evidence="1" id="KW-0472">Membrane</keyword>
<feature type="transmembrane region" description="Helical" evidence="1">
    <location>
        <begin position="83"/>
        <end position="104"/>
    </location>
</feature>
<dbReference type="EMBL" id="CP032627">
    <property type="protein sequence ID" value="AYG01718.1"/>
    <property type="molecule type" value="Genomic_DNA"/>
</dbReference>
<accession>A0A387BGG6</accession>
<protein>
    <recommendedName>
        <fullName evidence="4">Holin</fullName>
    </recommendedName>
</protein>
<keyword evidence="1" id="KW-1133">Transmembrane helix</keyword>
<dbReference type="Proteomes" id="UP000269374">
    <property type="component" value="Chromosome"/>
</dbReference>
<evidence type="ECO:0000313" key="3">
    <source>
        <dbReference type="Proteomes" id="UP000269374"/>
    </source>
</evidence>
<evidence type="ECO:0000256" key="1">
    <source>
        <dbReference type="SAM" id="Phobius"/>
    </source>
</evidence>
<dbReference type="AlphaFoldDB" id="A0A387BGG6"/>